<dbReference type="EMBL" id="JABSTU010000007">
    <property type="protein sequence ID" value="KAH8026677.1"/>
    <property type="molecule type" value="Genomic_DNA"/>
</dbReference>
<evidence type="ECO:0000313" key="2">
    <source>
        <dbReference type="EMBL" id="KAH8026677.1"/>
    </source>
</evidence>
<dbReference type="Proteomes" id="UP000821866">
    <property type="component" value="Unassembled WGS sequence"/>
</dbReference>
<keyword evidence="3" id="KW-1185">Reference proteome</keyword>
<feature type="region of interest" description="Disordered" evidence="1">
    <location>
        <begin position="58"/>
        <end position="140"/>
    </location>
</feature>
<evidence type="ECO:0000256" key="1">
    <source>
        <dbReference type="SAM" id="MobiDB-lite"/>
    </source>
</evidence>
<reference evidence="2" key="1">
    <citation type="journal article" date="2020" name="Cell">
        <title>Large-Scale Comparative Analyses of Tick Genomes Elucidate Their Genetic Diversity and Vector Capacities.</title>
        <authorList>
            <consortium name="Tick Genome and Microbiome Consortium (TIGMIC)"/>
            <person name="Jia N."/>
            <person name="Wang J."/>
            <person name="Shi W."/>
            <person name="Du L."/>
            <person name="Sun Y."/>
            <person name="Zhan W."/>
            <person name="Jiang J.F."/>
            <person name="Wang Q."/>
            <person name="Zhang B."/>
            <person name="Ji P."/>
            <person name="Bell-Sakyi L."/>
            <person name="Cui X.M."/>
            <person name="Yuan T.T."/>
            <person name="Jiang B.G."/>
            <person name="Yang W.F."/>
            <person name="Lam T.T."/>
            <person name="Chang Q.C."/>
            <person name="Ding S.J."/>
            <person name="Wang X.J."/>
            <person name="Zhu J.G."/>
            <person name="Ruan X.D."/>
            <person name="Zhao L."/>
            <person name="Wei J.T."/>
            <person name="Ye R.Z."/>
            <person name="Que T.C."/>
            <person name="Du C.H."/>
            <person name="Zhou Y.H."/>
            <person name="Cheng J.X."/>
            <person name="Dai P.F."/>
            <person name="Guo W.B."/>
            <person name="Han X.H."/>
            <person name="Huang E.J."/>
            <person name="Li L.F."/>
            <person name="Wei W."/>
            <person name="Gao Y.C."/>
            <person name="Liu J.Z."/>
            <person name="Shao H.Z."/>
            <person name="Wang X."/>
            <person name="Wang C.C."/>
            <person name="Yang T.C."/>
            <person name="Huo Q.B."/>
            <person name="Li W."/>
            <person name="Chen H.Y."/>
            <person name="Chen S.E."/>
            <person name="Zhou L.G."/>
            <person name="Ni X.B."/>
            <person name="Tian J.H."/>
            <person name="Sheng Y."/>
            <person name="Liu T."/>
            <person name="Pan Y.S."/>
            <person name="Xia L.Y."/>
            <person name="Li J."/>
            <person name="Zhao F."/>
            <person name="Cao W.C."/>
        </authorList>
    </citation>
    <scope>NUCLEOTIDE SEQUENCE</scope>
    <source>
        <strain evidence="2">Rmic-2018</strain>
    </source>
</reference>
<gene>
    <name evidence="2" type="ORF">HPB51_024173</name>
</gene>
<dbReference type="AlphaFoldDB" id="A0A9J6DX03"/>
<accession>A0A9J6DX03</accession>
<sequence>MVCYCYVARYTRDKYTLAASAAASATARTCARLRARKFVSIVVFHSRVVNMSVLNQMSTVRASPRYKRSHMPEPLSRALRRPTLPPSTPQTQHQSTHTREPSDHQTAADDADAQAASSDPTTHFEKTDANQLGRPSRQER</sequence>
<feature type="compositionally biased region" description="Basic and acidic residues" evidence="1">
    <location>
        <begin position="97"/>
        <end position="107"/>
    </location>
</feature>
<reference evidence="2" key="2">
    <citation type="submission" date="2021-09" db="EMBL/GenBank/DDBJ databases">
        <authorList>
            <person name="Jia N."/>
            <person name="Wang J."/>
            <person name="Shi W."/>
            <person name="Du L."/>
            <person name="Sun Y."/>
            <person name="Zhan W."/>
            <person name="Jiang J."/>
            <person name="Wang Q."/>
            <person name="Zhang B."/>
            <person name="Ji P."/>
            <person name="Sakyi L.B."/>
            <person name="Cui X."/>
            <person name="Yuan T."/>
            <person name="Jiang B."/>
            <person name="Yang W."/>
            <person name="Lam T.T.-Y."/>
            <person name="Chang Q."/>
            <person name="Ding S."/>
            <person name="Wang X."/>
            <person name="Zhu J."/>
            <person name="Ruan X."/>
            <person name="Zhao L."/>
            <person name="Wei J."/>
            <person name="Que T."/>
            <person name="Du C."/>
            <person name="Cheng J."/>
            <person name="Dai P."/>
            <person name="Han X."/>
            <person name="Huang E."/>
            <person name="Gao Y."/>
            <person name="Liu J."/>
            <person name="Shao H."/>
            <person name="Ye R."/>
            <person name="Li L."/>
            <person name="Wei W."/>
            <person name="Wang X."/>
            <person name="Wang C."/>
            <person name="Huo Q."/>
            <person name="Li W."/>
            <person name="Guo W."/>
            <person name="Chen H."/>
            <person name="Chen S."/>
            <person name="Zhou L."/>
            <person name="Zhou L."/>
            <person name="Ni X."/>
            <person name="Tian J."/>
            <person name="Zhou Y."/>
            <person name="Sheng Y."/>
            <person name="Liu T."/>
            <person name="Pan Y."/>
            <person name="Xia L."/>
            <person name="Li J."/>
            <person name="Zhao F."/>
            <person name="Cao W."/>
        </authorList>
    </citation>
    <scope>NUCLEOTIDE SEQUENCE</scope>
    <source>
        <strain evidence="2">Rmic-2018</strain>
        <tissue evidence="2">Larvae</tissue>
    </source>
</reference>
<name>A0A9J6DX03_RHIMP</name>
<comment type="caution">
    <text evidence="2">The sequence shown here is derived from an EMBL/GenBank/DDBJ whole genome shotgun (WGS) entry which is preliminary data.</text>
</comment>
<evidence type="ECO:0000313" key="3">
    <source>
        <dbReference type="Proteomes" id="UP000821866"/>
    </source>
</evidence>
<proteinExistence type="predicted"/>
<protein>
    <submittedName>
        <fullName evidence="2">Uncharacterized protein</fullName>
    </submittedName>
</protein>
<organism evidence="2 3">
    <name type="scientific">Rhipicephalus microplus</name>
    <name type="common">Cattle tick</name>
    <name type="synonym">Boophilus microplus</name>
    <dbReference type="NCBI Taxonomy" id="6941"/>
    <lineage>
        <taxon>Eukaryota</taxon>
        <taxon>Metazoa</taxon>
        <taxon>Ecdysozoa</taxon>
        <taxon>Arthropoda</taxon>
        <taxon>Chelicerata</taxon>
        <taxon>Arachnida</taxon>
        <taxon>Acari</taxon>
        <taxon>Parasitiformes</taxon>
        <taxon>Ixodida</taxon>
        <taxon>Ixodoidea</taxon>
        <taxon>Ixodidae</taxon>
        <taxon>Rhipicephalinae</taxon>
        <taxon>Rhipicephalus</taxon>
        <taxon>Boophilus</taxon>
    </lineage>
</organism>